<evidence type="ECO:0000259" key="6">
    <source>
        <dbReference type="Pfam" id="PF14378"/>
    </source>
</evidence>
<comment type="subcellular location">
    <subcellularLocation>
        <location evidence="1">Membrane</location>
        <topology evidence="1">Multi-pass membrane protein</topology>
    </subcellularLocation>
</comment>
<keyword evidence="7" id="KW-0808">Transferase</keyword>
<feature type="transmembrane region" description="Helical" evidence="5">
    <location>
        <begin position="333"/>
        <end position="352"/>
    </location>
</feature>
<reference evidence="8" key="1">
    <citation type="submission" date="2018-06" db="EMBL/GenBank/DDBJ databases">
        <authorList>
            <person name="Guldener U."/>
        </authorList>
    </citation>
    <scope>NUCLEOTIDE SEQUENCE [LARGE SCALE GENOMIC DNA]</scope>
    <source>
        <strain evidence="8">UTAD17</strain>
    </source>
</reference>
<evidence type="ECO:0000313" key="8">
    <source>
        <dbReference type="Proteomes" id="UP000262825"/>
    </source>
</evidence>
<feature type="transmembrane region" description="Helical" evidence="5">
    <location>
        <begin position="296"/>
        <end position="321"/>
    </location>
</feature>
<evidence type="ECO:0000256" key="2">
    <source>
        <dbReference type="ARBA" id="ARBA00022692"/>
    </source>
</evidence>
<dbReference type="GO" id="GO:0016020">
    <property type="term" value="C:membrane"/>
    <property type="evidence" value="ECO:0007669"/>
    <property type="project" value="UniProtKB-SubCell"/>
</dbReference>
<dbReference type="InterPro" id="IPR026841">
    <property type="entry name" value="Aur1/Ipt1"/>
</dbReference>
<accession>A0A376BC29</accession>
<dbReference type="VEuPathDB" id="FungiDB:SCODWIG_03939"/>
<dbReference type="GO" id="GO:0016740">
    <property type="term" value="F:transferase activity"/>
    <property type="evidence" value="ECO:0007669"/>
    <property type="project" value="UniProtKB-KW"/>
</dbReference>
<dbReference type="Pfam" id="PF14378">
    <property type="entry name" value="PAP2_3"/>
    <property type="match status" value="1"/>
</dbReference>
<evidence type="ECO:0000256" key="1">
    <source>
        <dbReference type="ARBA" id="ARBA00004141"/>
    </source>
</evidence>
<dbReference type="CDD" id="cd03386">
    <property type="entry name" value="PAP2_Aur1_like"/>
    <property type="match status" value="1"/>
</dbReference>
<dbReference type="GO" id="GO:0030148">
    <property type="term" value="P:sphingolipid biosynthetic process"/>
    <property type="evidence" value="ECO:0007669"/>
    <property type="project" value="TreeGrafter"/>
</dbReference>
<dbReference type="GO" id="GO:0006676">
    <property type="term" value="P:mannosyl diphosphorylinositol ceramide metabolic process"/>
    <property type="evidence" value="ECO:0007669"/>
    <property type="project" value="TreeGrafter"/>
</dbReference>
<organism evidence="7 8">
    <name type="scientific">Saccharomycodes ludwigii</name>
    <dbReference type="NCBI Taxonomy" id="36035"/>
    <lineage>
        <taxon>Eukaryota</taxon>
        <taxon>Fungi</taxon>
        <taxon>Dikarya</taxon>
        <taxon>Ascomycota</taxon>
        <taxon>Saccharomycotina</taxon>
        <taxon>Saccharomycetes</taxon>
        <taxon>Saccharomycodales</taxon>
        <taxon>Saccharomycodaceae</taxon>
        <taxon>Saccharomycodes</taxon>
    </lineage>
</organism>
<protein>
    <submittedName>
        <fullName evidence="7">Related to Inositolphosphotransferase 1</fullName>
    </submittedName>
</protein>
<dbReference type="PANTHER" id="PTHR31310">
    <property type="match status" value="1"/>
</dbReference>
<dbReference type="PANTHER" id="PTHR31310:SF8">
    <property type="entry name" value="INOSITOLPHOSPHOTRANSFERASE 1"/>
    <property type="match status" value="1"/>
</dbReference>
<evidence type="ECO:0000256" key="3">
    <source>
        <dbReference type="ARBA" id="ARBA00022989"/>
    </source>
</evidence>
<proteinExistence type="predicted"/>
<dbReference type="GO" id="GO:0070916">
    <property type="term" value="C:inositol phosphoceramide synthase complex"/>
    <property type="evidence" value="ECO:0007669"/>
    <property type="project" value="TreeGrafter"/>
</dbReference>
<sequence>MRYINQKNVSTASPLHHILNWHTPFDKKTPKSTLLPFLILPISFVLLNIDHYFADQRQNFTVFKDYLGWVFYVVIHLVAPILTAVYLYIFQAPGTVKCFSIALGLQNCCSVLTHLLIPMAPPWFTHLYGINDVTHLNYETKGYAAGLVRVDSHLGTHLTSNGFHKSPIVFGAVPSVHGAMAFQCFLFVMTQSRQGWGVTAWNPLRNISSSRLLLLNSKKDDDCEINTFELNNSDGSDSIDLYNTEEDEYERSVYSEQSLSSALENDGVSNASCDLISKYDMTPLPDLTNSNKFTKFIYWLIKNSVISRFLVSVFLVLQWWATMYVDHHYRFDLFIGELYALVSFYLVNRFILQKKVIPNFLRKRENKGVYDEDEDDGEDKTMGMRVFGDTKIGWVFDPLYS</sequence>
<gene>
    <name evidence="7" type="ORF">SCODWIG_03939</name>
</gene>
<dbReference type="InterPro" id="IPR052185">
    <property type="entry name" value="IPC_Synthase-Related"/>
</dbReference>
<evidence type="ECO:0000256" key="5">
    <source>
        <dbReference type="SAM" id="Phobius"/>
    </source>
</evidence>
<feature type="transmembrane region" description="Helical" evidence="5">
    <location>
        <begin position="168"/>
        <end position="188"/>
    </location>
</feature>
<feature type="transmembrane region" description="Helical" evidence="5">
    <location>
        <begin position="96"/>
        <end position="117"/>
    </location>
</feature>
<feature type="domain" description="Inositolphosphotransferase Aur1/Ipt1" evidence="6">
    <location>
        <begin position="57"/>
        <end position="195"/>
    </location>
</feature>
<evidence type="ECO:0000256" key="4">
    <source>
        <dbReference type="ARBA" id="ARBA00023136"/>
    </source>
</evidence>
<keyword evidence="2 5" id="KW-0812">Transmembrane</keyword>
<keyword evidence="3 5" id="KW-1133">Transmembrane helix</keyword>
<feature type="transmembrane region" description="Helical" evidence="5">
    <location>
        <begin position="34"/>
        <end position="54"/>
    </location>
</feature>
<feature type="transmembrane region" description="Helical" evidence="5">
    <location>
        <begin position="66"/>
        <end position="89"/>
    </location>
</feature>
<dbReference type="EMBL" id="UFAJ01001220">
    <property type="protein sequence ID" value="SSD62177.1"/>
    <property type="molecule type" value="Genomic_DNA"/>
</dbReference>
<keyword evidence="8" id="KW-1185">Reference proteome</keyword>
<evidence type="ECO:0000313" key="7">
    <source>
        <dbReference type="EMBL" id="SSD62177.1"/>
    </source>
</evidence>
<dbReference type="Proteomes" id="UP000262825">
    <property type="component" value="Unassembled WGS sequence"/>
</dbReference>
<keyword evidence="4 5" id="KW-0472">Membrane</keyword>
<name>A0A376BC29_9ASCO</name>
<dbReference type="AlphaFoldDB" id="A0A376BC29"/>